<gene>
    <name evidence="1" type="ORF">D0817_21740</name>
</gene>
<proteinExistence type="predicted"/>
<evidence type="ECO:0000313" key="2">
    <source>
        <dbReference type="Proteomes" id="UP000288102"/>
    </source>
</evidence>
<accession>A0A434A1T8</accession>
<name>A0A434A1T8_9FLAO</name>
<dbReference type="OrthoDB" id="1454445at2"/>
<dbReference type="RefSeq" id="WP_127340396.1">
    <property type="nucleotide sequence ID" value="NZ_QWDM01000018.1"/>
</dbReference>
<dbReference type="PROSITE" id="PS51257">
    <property type="entry name" value="PROKAR_LIPOPROTEIN"/>
    <property type="match status" value="1"/>
</dbReference>
<reference evidence="2" key="1">
    <citation type="journal article" date="2019" name="Syst. Appl. Microbiol.">
        <title>Flavobacterium circumlabens sp. nov. and Flavobacterium cupreum sp. nov., two psychrotrophic species isolated from Antarctic environmental samples.</title>
        <authorList>
            <person name="Kralova S."/>
            <person name="Busse H.-J."/>
            <person name="Svec P."/>
            <person name="Maslanova I."/>
            <person name="Stankova E."/>
            <person name="Bartak M."/>
            <person name="Sedlacek I."/>
        </authorList>
    </citation>
    <scope>NUCLEOTIDE SEQUENCE [LARGE SCALE GENOMIC DNA]</scope>
    <source>
        <strain evidence="2">CCM 8825</strain>
    </source>
</reference>
<protein>
    <submittedName>
        <fullName evidence="1">Uncharacterized protein</fullName>
    </submittedName>
</protein>
<sequence>MKRKINLVKYVTIFLWLFTYGCSEDSDYTNIENQESKVLSGAKKWLTSKQNIRQDDLQWNSAIIYQQSVESSFVAIIPVRTSNEFLLQKIVLEINPYNISGKLWAFNFKEAQSIDELQKLPAHQILENFTGELKIINLESLELKHAKFTQGKTENILFTSKTKVAGICNKCHGDGGAINLDEVVVTGPGGNPWPNPITDPIPSPNLPIVGGGGSSGGLVMPPPPDIPISDILKFLRCFSTSAGANLTVYSESMGGGNGVGHAFIGISQGGNMAVYGYYPKSGGVYVITGQGIMGENGGHHYDMSASMIITGAQLQAIINLSQNYQNANYDISFNNCSDFATEVLNIAGIQTSGWIDTPNTVANILNTLSNHTSGSKNAPKTNRSCP</sequence>
<organism evidence="1 2">
    <name type="scientific">Flavobacterium cupreum</name>
    <dbReference type="NCBI Taxonomy" id="2133766"/>
    <lineage>
        <taxon>Bacteria</taxon>
        <taxon>Pseudomonadati</taxon>
        <taxon>Bacteroidota</taxon>
        <taxon>Flavobacteriia</taxon>
        <taxon>Flavobacteriales</taxon>
        <taxon>Flavobacteriaceae</taxon>
        <taxon>Flavobacterium</taxon>
    </lineage>
</organism>
<keyword evidence="2" id="KW-1185">Reference proteome</keyword>
<dbReference type="AlphaFoldDB" id="A0A434A1T8"/>
<dbReference type="Proteomes" id="UP000288102">
    <property type="component" value="Unassembled WGS sequence"/>
</dbReference>
<comment type="caution">
    <text evidence="1">The sequence shown here is derived from an EMBL/GenBank/DDBJ whole genome shotgun (WGS) entry which is preliminary data.</text>
</comment>
<dbReference type="EMBL" id="QWDM01000018">
    <property type="protein sequence ID" value="RUT68350.1"/>
    <property type="molecule type" value="Genomic_DNA"/>
</dbReference>
<evidence type="ECO:0000313" key="1">
    <source>
        <dbReference type="EMBL" id="RUT68350.1"/>
    </source>
</evidence>